<proteinExistence type="predicted"/>
<dbReference type="AlphaFoldDB" id="A0A239E6V7"/>
<keyword evidence="2" id="KW-1185">Reference proteome</keyword>
<dbReference type="Proteomes" id="UP000198379">
    <property type="component" value="Unassembled WGS sequence"/>
</dbReference>
<dbReference type="EMBL" id="FZNY01000014">
    <property type="protein sequence ID" value="SNS40179.1"/>
    <property type="molecule type" value="Genomic_DNA"/>
</dbReference>
<name>A0A239E6V7_9FLAO</name>
<accession>A0A239E6V7</accession>
<dbReference type="RefSeq" id="WP_089374062.1">
    <property type="nucleotide sequence ID" value="NZ_BMEP01000004.1"/>
</dbReference>
<protein>
    <submittedName>
        <fullName evidence="1">Uncharacterized protein</fullName>
    </submittedName>
</protein>
<evidence type="ECO:0000313" key="1">
    <source>
        <dbReference type="EMBL" id="SNS40179.1"/>
    </source>
</evidence>
<evidence type="ECO:0000313" key="2">
    <source>
        <dbReference type="Proteomes" id="UP000198379"/>
    </source>
</evidence>
<gene>
    <name evidence="1" type="ORF">SAMN06265376_11427</name>
</gene>
<reference evidence="1 2" key="1">
    <citation type="submission" date="2017-06" db="EMBL/GenBank/DDBJ databases">
        <authorList>
            <person name="Kim H.J."/>
            <person name="Triplett B.A."/>
        </authorList>
    </citation>
    <scope>NUCLEOTIDE SEQUENCE [LARGE SCALE GENOMIC DNA]</scope>
    <source>
        <strain evidence="1 2">DSM 25597</strain>
    </source>
</reference>
<organism evidence="1 2">
    <name type="scientific">Dokdonia pacifica</name>
    <dbReference type="NCBI Taxonomy" id="1627892"/>
    <lineage>
        <taxon>Bacteria</taxon>
        <taxon>Pseudomonadati</taxon>
        <taxon>Bacteroidota</taxon>
        <taxon>Flavobacteriia</taxon>
        <taxon>Flavobacteriales</taxon>
        <taxon>Flavobacteriaceae</taxon>
        <taxon>Dokdonia</taxon>
    </lineage>
</organism>
<sequence length="161" mass="19311">MSLNANKQYDDTETFNYTSLYEYLEINLHNKSQVSDEDIILLKKEYWRLWYRHYRREQRKKRKEFTLGFNDKQLSEIERQKGSYTISEFLYQAIASALTGKSISQMNTASLGLIHQTLLHLIHLLEELEDDDDTTSIRDEIFERLSALEQQFENTFKKKEI</sequence>
<dbReference type="OrthoDB" id="1452315at2"/>